<proteinExistence type="predicted"/>
<evidence type="ECO:0000313" key="2">
    <source>
        <dbReference type="EMBL" id="KUF95131.1"/>
    </source>
</evidence>
<name>A0A0W8DFL0_PHYNI</name>
<organism evidence="2 3">
    <name type="scientific">Phytophthora nicotianae</name>
    <name type="common">Potato buckeye rot agent</name>
    <name type="synonym">Phytophthora parasitica</name>
    <dbReference type="NCBI Taxonomy" id="4792"/>
    <lineage>
        <taxon>Eukaryota</taxon>
        <taxon>Sar</taxon>
        <taxon>Stramenopiles</taxon>
        <taxon>Oomycota</taxon>
        <taxon>Peronosporomycetes</taxon>
        <taxon>Peronosporales</taxon>
        <taxon>Peronosporaceae</taxon>
        <taxon>Phytophthora</taxon>
    </lineage>
</organism>
<dbReference type="EMBL" id="LNFP01000248">
    <property type="protein sequence ID" value="KUF95131.1"/>
    <property type="molecule type" value="Genomic_DNA"/>
</dbReference>
<reference evidence="2 3" key="1">
    <citation type="submission" date="2015-11" db="EMBL/GenBank/DDBJ databases">
        <title>Genomes and virulence difference between two physiological races of Phytophthora nicotianae.</title>
        <authorList>
            <person name="Liu H."/>
            <person name="Ma X."/>
            <person name="Yu H."/>
            <person name="Fang D."/>
            <person name="Li Y."/>
            <person name="Wang X."/>
            <person name="Wang W."/>
            <person name="Dong Y."/>
            <person name="Xiao B."/>
        </authorList>
    </citation>
    <scope>NUCLEOTIDE SEQUENCE [LARGE SCALE GENOMIC DNA]</scope>
    <source>
        <strain evidence="3">race 1</strain>
    </source>
</reference>
<evidence type="ECO:0000256" key="1">
    <source>
        <dbReference type="SAM" id="MobiDB-lite"/>
    </source>
</evidence>
<feature type="compositionally biased region" description="Basic residues" evidence="1">
    <location>
        <begin position="102"/>
        <end position="116"/>
    </location>
</feature>
<dbReference type="AlphaFoldDB" id="A0A0W8DFL0"/>
<dbReference type="Proteomes" id="UP000054636">
    <property type="component" value="Unassembled WGS sequence"/>
</dbReference>
<sequence length="344" mass="38687">MKLPCRHAIAYRKHCNASGPLIPWSGIDERWTTTAQALKKVKQFSYEKFDDEGEGGPKKKLRTHSSEQEVPSVLRRRKLMDTESSVSHDKFQKKQVTIRLNPKAKKVGRPQKKKKATSAGEKKDRKWYEAIEEGRKTAGEVTLSALLNSLDREQPGLVETQRRLSGVLVKFEEAEKKKPKYKVLKNPVLILDPFFVRPSKLLSACIKVLPASNTQDTAISIEDSQSSKGQQRASGKEGVETVLIKDVGSFSRDQIEIFKRVQNMKAAVHSGIDMHRWLVDKGIASLPAGYHGFANQVADEVMATYPYKKIQGLPNLTDYTYVMLYTVSPPEWLTDAAIRAYAGV</sequence>
<evidence type="ECO:0000313" key="3">
    <source>
        <dbReference type="Proteomes" id="UP000054636"/>
    </source>
</evidence>
<gene>
    <name evidence="2" type="ORF">AM588_10006964</name>
</gene>
<comment type="caution">
    <text evidence="2">The sequence shown here is derived from an EMBL/GenBank/DDBJ whole genome shotgun (WGS) entry which is preliminary data.</text>
</comment>
<feature type="region of interest" description="Disordered" evidence="1">
    <location>
        <begin position="49"/>
        <end position="71"/>
    </location>
</feature>
<feature type="region of interest" description="Disordered" evidence="1">
    <location>
        <begin position="101"/>
        <end position="124"/>
    </location>
</feature>
<accession>A0A0W8DFL0</accession>
<protein>
    <submittedName>
        <fullName evidence="2">Zinc (Zn2)-Iron (Fe2) Permease (ZIP) Family</fullName>
    </submittedName>
</protein>